<feature type="region of interest" description="Disordered" evidence="5">
    <location>
        <begin position="1"/>
        <end position="75"/>
    </location>
</feature>
<comment type="caution">
    <text evidence="6">The sequence shown here is derived from an EMBL/GenBank/DDBJ whole genome shotgun (WGS) entry which is preliminary data.</text>
</comment>
<keyword evidence="3" id="KW-0804">Transcription</keyword>
<organism evidence="6 7">
    <name type="scientific">Hortaea werneckii</name>
    <name type="common">Black yeast</name>
    <name type="synonym">Cladosporium werneckii</name>
    <dbReference type="NCBI Taxonomy" id="91943"/>
    <lineage>
        <taxon>Eukaryota</taxon>
        <taxon>Fungi</taxon>
        <taxon>Dikarya</taxon>
        <taxon>Ascomycota</taxon>
        <taxon>Pezizomycotina</taxon>
        <taxon>Dothideomycetes</taxon>
        <taxon>Dothideomycetidae</taxon>
        <taxon>Mycosphaerellales</taxon>
        <taxon>Teratosphaeriaceae</taxon>
        <taxon>Hortaea</taxon>
    </lineage>
</organism>
<dbReference type="GO" id="GO:0000124">
    <property type="term" value="C:SAGA complex"/>
    <property type="evidence" value="ECO:0007669"/>
    <property type="project" value="UniProtKB-ARBA"/>
</dbReference>
<comment type="subcellular location">
    <subcellularLocation>
        <location evidence="1">Nucleus</location>
    </subcellularLocation>
</comment>
<dbReference type="PANTHER" id="PTHR21277:SF5">
    <property type="entry name" value="TRANSCRIPTIONAL ADAPTER 1"/>
    <property type="match status" value="1"/>
</dbReference>
<evidence type="ECO:0008006" key="8">
    <source>
        <dbReference type="Google" id="ProtNLM"/>
    </source>
</evidence>
<evidence type="ECO:0000256" key="4">
    <source>
        <dbReference type="ARBA" id="ARBA00023242"/>
    </source>
</evidence>
<evidence type="ECO:0000256" key="1">
    <source>
        <dbReference type="ARBA" id="ARBA00004123"/>
    </source>
</evidence>
<gene>
    <name evidence="6" type="ORF">D0869_11534</name>
</gene>
<reference evidence="6 7" key="1">
    <citation type="journal article" date="2018" name="BMC Genomics">
        <title>Genomic evidence for intraspecific hybridization in a clonal and extremely halotolerant yeast.</title>
        <authorList>
            <person name="Gostincar C."/>
            <person name="Stajich J.E."/>
            <person name="Zupancic J."/>
            <person name="Zalar P."/>
            <person name="Gunde-Cimerman N."/>
        </authorList>
    </citation>
    <scope>NUCLEOTIDE SEQUENCE [LARGE SCALE GENOMIC DNA]</scope>
    <source>
        <strain evidence="6 7">EXF-6656</strain>
    </source>
</reference>
<keyword evidence="4" id="KW-0539">Nucleus</keyword>
<evidence type="ECO:0000256" key="3">
    <source>
        <dbReference type="ARBA" id="ARBA00023163"/>
    </source>
</evidence>
<dbReference type="Proteomes" id="UP000281245">
    <property type="component" value="Unassembled WGS sequence"/>
</dbReference>
<dbReference type="InterPro" id="IPR024738">
    <property type="entry name" value="Hfi1/Tada1"/>
</dbReference>
<feature type="compositionally biased region" description="Low complexity" evidence="5">
    <location>
        <begin position="42"/>
        <end position="59"/>
    </location>
</feature>
<dbReference type="GO" id="GO:0005634">
    <property type="term" value="C:nucleus"/>
    <property type="evidence" value="ECO:0007669"/>
    <property type="project" value="UniProtKB-SubCell"/>
</dbReference>
<dbReference type="AlphaFoldDB" id="A0A3M6WAD3"/>
<dbReference type="GO" id="GO:0006357">
    <property type="term" value="P:regulation of transcription by RNA polymerase II"/>
    <property type="evidence" value="ECO:0007669"/>
    <property type="project" value="TreeGrafter"/>
</dbReference>
<proteinExistence type="predicted"/>
<accession>A0A3M6WAD3</accession>
<evidence type="ECO:0000256" key="2">
    <source>
        <dbReference type="ARBA" id="ARBA00023015"/>
    </source>
</evidence>
<evidence type="ECO:0000313" key="6">
    <source>
        <dbReference type="EMBL" id="RMX75532.1"/>
    </source>
</evidence>
<feature type="compositionally biased region" description="Polar residues" evidence="5">
    <location>
        <begin position="60"/>
        <end position="69"/>
    </location>
</feature>
<name>A0A3M6WAD3_HORWE</name>
<dbReference type="EMBL" id="QWIJ01001278">
    <property type="protein sequence ID" value="RMX75532.1"/>
    <property type="molecule type" value="Genomic_DNA"/>
</dbReference>
<evidence type="ECO:0000256" key="5">
    <source>
        <dbReference type="SAM" id="MobiDB-lite"/>
    </source>
</evidence>
<dbReference type="GO" id="GO:0003713">
    <property type="term" value="F:transcription coactivator activity"/>
    <property type="evidence" value="ECO:0007669"/>
    <property type="project" value="TreeGrafter"/>
</dbReference>
<sequence length="506" mass="54165">MAGVAWVLTERESPSPPRQPARSHVAQWPARQSSITMNPADLTLPTLSPTLTSKNLPTPQSSAQRNGSTGKAPIPRVDLEPIYTHLKSALGGEQWAEYKAAINAFVLGKINQAELSWVLAPLLSPAPSVLATAQGLAGTGFGDNFKKDAAGFPLVSTLQLHNTLVASLYANCARDAPPSEVAPWVVATDRPAIGNKAAGGGGGASGDKAEERLRKEVMSLGARDRKRIKGLKNEMEESESKAAVTGLEGLRESSAYHDALAVKAPSAADVAATAGSGPGSTGGVGRMNYEMESRRRYAQPLASETLEFPTLNEMHARIEPIAAEEGLAGSTQSTVQACAELVEQATEVYIKELLGQLRSHTKANGEGCIQTSAFRRQLQREEEDAERGVVQRNAAGFLPAEMDVLAKQEPLDMEDLRISMLNNDFFLKQDKFLAEEIWLDRYPEVGEHDDTFIANGGLVQNGDVAMFERAETEEASVADDAEHWQGATKAAHMELGGILDDCLAVG</sequence>
<dbReference type="OrthoDB" id="10264870at2759"/>
<keyword evidence="2" id="KW-0805">Transcription regulation</keyword>
<dbReference type="PANTHER" id="PTHR21277">
    <property type="entry name" value="TRANSCRIPTIONAL ADAPTER 1"/>
    <property type="match status" value="1"/>
</dbReference>
<dbReference type="Pfam" id="PF12767">
    <property type="entry name" value="SAGA-Tad1"/>
    <property type="match status" value="1"/>
</dbReference>
<evidence type="ECO:0000313" key="7">
    <source>
        <dbReference type="Proteomes" id="UP000281245"/>
    </source>
</evidence>
<protein>
    <recommendedName>
        <fullName evidence="8">Transcriptional coactivator HFI1/ADA1</fullName>
    </recommendedName>
</protein>